<accession>A0A0J1EA14</accession>
<proteinExistence type="predicted"/>
<evidence type="ECO:0000313" key="2">
    <source>
        <dbReference type="Proteomes" id="UP000036367"/>
    </source>
</evidence>
<dbReference type="EMBL" id="LECT01000044">
    <property type="protein sequence ID" value="KLU02324.1"/>
    <property type="molecule type" value="Genomic_DNA"/>
</dbReference>
<dbReference type="PATRIC" id="fig|595434.4.peg.5120"/>
<dbReference type="AlphaFoldDB" id="A0A0J1EA14"/>
<sequence>MGAACLQHRVNSAWEEKPTPQSAQRLLLGPGKRDLLGNAICCSSNRSPFHKDSLMATQAYTYTDDDLSTWERVKKAFANDWEQTKADFGSDSSRDMDQDVDDTLKQMSGSDDAFENREQAFRFGYTAQHRLGAEHPNWNDNVDRHLREEYDGDYAADRAYIQHAYGYRARS</sequence>
<evidence type="ECO:0000313" key="1">
    <source>
        <dbReference type="EMBL" id="KLU02324.1"/>
    </source>
</evidence>
<keyword evidence="2" id="KW-1185">Reference proteome</keyword>
<reference evidence="1" key="1">
    <citation type="submission" date="2015-05" db="EMBL/GenBank/DDBJ databases">
        <title>Permanent draft genome of Rhodopirellula islandicus K833.</title>
        <authorList>
            <person name="Kizina J."/>
            <person name="Richter M."/>
            <person name="Glockner F.O."/>
            <person name="Harder J."/>
        </authorList>
    </citation>
    <scope>NUCLEOTIDE SEQUENCE [LARGE SCALE GENOMIC DNA]</scope>
    <source>
        <strain evidence="1">K833</strain>
    </source>
</reference>
<dbReference type="Proteomes" id="UP000036367">
    <property type="component" value="Unassembled WGS sequence"/>
</dbReference>
<protein>
    <submittedName>
        <fullName evidence="1">Uncharacterized protein</fullName>
    </submittedName>
</protein>
<comment type="caution">
    <text evidence="1">The sequence shown here is derived from an EMBL/GenBank/DDBJ whole genome shotgun (WGS) entry which is preliminary data.</text>
</comment>
<name>A0A0J1EA14_RHOIS</name>
<gene>
    <name evidence="1" type="ORF">RISK_005390</name>
</gene>
<organism evidence="1 2">
    <name type="scientific">Rhodopirellula islandica</name>
    <dbReference type="NCBI Taxonomy" id="595434"/>
    <lineage>
        <taxon>Bacteria</taxon>
        <taxon>Pseudomonadati</taxon>
        <taxon>Planctomycetota</taxon>
        <taxon>Planctomycetia</taxon>
        <taxon>Pirellulales</taxon>
        <taxon>Pirellulaceae</taxon>
        <taxon>Rhodopirellula</taxon>
    </lineage>
</organism>
<dbReference type="STRING" id="595434.RISK_005390"/>